<organism evidence="1 2">
    <name type="scientific">Caldiarchaeum subterraneum</name>
    <dbReference type="NCBI Taxonomy" id="311458"/>
    <lineage>
        <taxon>Archaea</taxon>
        <taxon>Nitrososphaerota</taxon>
        <taxon>Candidatus Caldarchaeales</taxon>
        <taxon>Candidatus Caldarchaeaceae</taxon>
        <taxon>Candidatus Caldarchaeum</taxon>
    </lineage>
</organism>
<dbReference type="Proteomes" id="UP000608579">
    <property type="component" value="Unassembled WGS sequence"/>
</dbReference>
<reference evidence="1" key="1">
    <citation type="journal article" date="2020" name="ISME J.">
        <title>Gammaproteobacteria mediating utilization of methyl-, sulfur- and petroleum organic compounds in deep ocean hydrothermal plumes.</title>
        <authorList>
            <person name="Zhou Z."/>
            <person name="Liu Y."/>
            <person name="Pan J."/>
            <person name="Cron B.R."/>
            <person name="Toner B.M."/>
            <person name="Anantharaman K."/>
            <person name="Breier J.A."/>
            <person name="Dick G.J."/>
            <person name="Li M."/>
        </authorList>
    </citation>
    <scope>NUCLEOTIDE SEQUENCE</scope>
    <source>
        <strain evidence="1">SZUA-1515</strain>
    </source>
</reference>
<dbReference type="InterPro" id="IPR032466">
    <property type="entry name" value="Metal_Hydrolase"/>
</dbReference>
<name>A0A832ZWT9_CALS0</name>
<sequence>MSYTTSLELTRNITEYRRILEDVVDLHVHLAPDVAERSNDDIEFARVAEKVGYKAFLIKNHNLITADRAWIVSKLFERIKVFGGIVLNSYVGGLNPEAVETAILLGAKQVWMPTLNAANHINYFGEAALPTLKRVKELKSKRARKIKISIFDENGKILEEVKEILELIAEADIILGTGHLSLAEIFELVKEARRAGVRKILVTHPEFKATKIPLEDQVKLADMGAYMEHCAVAGYEPRELAENIKRVGVDKCVLSSDAGQPKKGHPIDVMYKLVTDLLEQGVTDEEIRRMTVENPSRLLSLED</sequence>
<dbReference type="Gene3D" id="3.20.20.140">
    <property type="entry name" value="Metal-dependent hydrolases"/>
    <property type="match status" value="1"/>
</dbReference>
<evidence type="ECO:0008006" key="3">
    <source>
        <dbReference type="Google" id="ProtNLM"/>
    </source>
</evidence>
<dbReference type="PIRSF" id="PIRSF021898">
    <property type="entry name" value="UCP021898"/>
    <property type="match status" value="1"/>
</dbReference>
<evidence type="ECO:0000313" key="1">
    <source>
        <dbReference type="EMBL" id="HIQ30325.1"/>
    </source>
</evidence>
<gene>
    <name evidence="1" type="ORF">EYH45_07150</name>
</gene>
<evidence type="ECO:0000313" key="2">
    <source>
        <dbReference type="Proteomes" id="UP000608579"/>
    </source>
</evidence>
<dbReference type="InterPro" id="IPR016797">
    <property type="entry name" value="UCP021898"/>
</dbReference>
<dbReference type="AlphaFoldDB" id="A0A832ZWT9"/>
<comment type="caution">
    <text evidence="1">The sequence shown here is derived from an EMBL/GenBank/DDBJ whole genome shotgun (WGS) entry which is preliminary data.</text>
</comment>
<proteinExistence type="predicted"/>
<accession>A0A832ZWT9</accession>
<protein>
    <recommendedName>
        <fullName evidence="3">Cytosolic protein</fullName>
    </recommendedName>
</protein>
<dbReference type="Pfam" id="PF19799">
    <property type="entry name" value="DUF6282"/>
    <property type="match status" value="1"/>
</dbReference>
<dbReference type="InterPro" id="IPR046249">
    <property type="entry name" value="DUF6282"/>
</dbReference>
<dbReference type="EMBL" id="DQVM01000138">
    <property type="protein sequence ID" value="HIQ30325.1"/>
    <property type="molecule type" value="Genomic_DNA"/>
</dbReference>
<dbReference type="SUPFAM" id="SSF51556">
    <property type="entry name" value="Metallo-dependent hydrolases"/>
    <property type="match status" value="1"/>
</dbReference>